<dbReference type="EMBL" id="RBTN01000263">
    <property type="protein sequence ID" value="RMT71482.1"/>
    <property type="molecule type" value="Genomic_DNA"/>
</dbReference>
<reference evidence="2 3" key="1">
    <citation type="submission" date="2018-08" db="EMBL/GenBank/DDBJ databases">
        <title>Recombination of ecologically and evolutionarily significant loci maintains genetic cohesion in the Pseudomonas syringae species complex.</title>
        <authorList>
            <person name="Dillon M."/>
            <person name="Thakur S."/>
            <person name="Almeida R.N.D."/>
            <person name="Weir B.S."/>
            <person name="Guttman D.S."/>
        </authorList>
    </citation>
    <scope>NUCLEOTIDE SEQUENCE [LARGE SCALE GENOMIC DNA]</scope>
    <source>
        <strain evidence="2 3">ICMP 13786</strain>
    </source>
</reference>
<organism evidence="2 3">
    <name type="scientific">Pseudomonas savastanoi pv. nerii</name>
    <dbReference type="NCBI Taxonomy" id="360921"/>
    <lineage>
        <taxon>Bacteria</taxon>
        <taxon>Pseudomonadati</taxon>
        <taxon>Pseudomonadota</taxon>
        <taxon>Gammaproteobacteria</taxon>
        <taxon>Pseudomonadales</taxon>
        <taxon>Pseudomonadaceae</taxon>
        <taxon>Pseudomonas</taxon>
    </lineage>
</organism>
<comment type="caution">
    <text evidence="2">The sequence shown here is derived from an EMBL/GenBank/DDBJ whole genome shotgun (WGS) entry which is preliminary data.</text>
</comment>
<dbReference type="Proteomes" id="UP000268636">
    <property type="component" value="Unassembled WGS sequence"/>
</dbReference>
<accession>A0AB74BD71</accession>
<dbReference type="Pfam" id="PF13503">
    <property type="entry name" value="DUF4123"/>
    <property type="match status" value="1"/>
</dbReference>
<dbReference type="AlphaFoldDB" id="A0AB74BD71"/>
<name>A0AB74BD71_PSESS</name>
<protein>
    <recommendedName>
        <fullName evidence="1">DUF4123 domain-containing protein</fullName>
    </recommendedName>
</protein>
<evidence type="ECO:0000313" key="2">
    <source>
        <dbReference type="EMBL" id="RMT71482.1"/>
    </source>
</evidence>
<dbReference type="InterPro" id="IPR025391">
    <property type="entry name" value="DUF4123"/>
</dbReference>
<feature type="domain" description="DUF4123" evidence="1">
    <location>
        <begin position="16"/>
        <end position="135"/>
    </location>
</feature>
<gene>
    <name evidence="2" type="ORF">ALP42_04767</name>
</gene>
<sequence>MRTSSREGKQMNQANYLLVDGMLRSEAVKQLYQRDEHLEIVPLYLGTRWAGVMDLGPILVHAPYPSRLIEEWHQHTEQRADGCIFFSDAPLKIVSAHLQQFMNPVDYLGNSSLLRFADPLVMHYWLSSYGAEQLSLTQGPIDQLWVQSPLRSWQHSLGSTITTFVNQRPQQTSQQGFTLLGDPQLKAFESCYRWLFEERIHDWVKAHDPQAFVKQSDDQIESWLNQALDSGLSWGLISEYALATWADICHDWGLDFINSPQGHYTSWQTLYPEHQHLAPELRIAALDEHRQKVRNDRDAPHDR</sequence>
<evidence type="ECO:0000259" key="1">
    <source>
        <dbReference type="Pfam" id="PF13503"/>
    </source>
</evidence>
<proteinExistence type="predicted"/>
<evidence type="ECO:0000313" key="3">
    <source>
        <dbReference type="Proteomes" id="UP000268636"/>
    </source>
</evidence>